<dbReference type="Proteomes" id="UP000499080">
    <property type="component" value="Unassembled WGS sequence"/>
</dbReference>
<evidence type="ECO:0000313" key="2">
    <source>
        <dbReference type="Proteomes" id="UP000499080"/>
    </source>
</evidence>
<dbReference type="EMBL" id="BGPR01002320">
    <property type="protein sequence ID" value="GBM71567.1"/>
    <property type="molecule type" value="Genomic_DNA"/>
</dbReference>
<reference evidence="1 2" key="1">
    <citation type="journal article" date="2019" name="Sci. Rep.">
        <title>Orb-weaving spider Araneus ventricosus genome elucidates the spidroin gene catalogue.</title>
        <authorList>
            <person name="Kono N."/>
            <person name="Nakamura H."/>
            <person name="Ohtoshi R."/>
            <person name="Moran D.A.P."/>
            <person name="Shinohara A."/>
            <person name="Yoshida Y."/>
            <person name="Fujiwara M."/>
            <person name="Mori M."/>
            <person name="Tomita M."/>
            <person name="Arakawa K."/>
        </authorList>
    </citation>
    <scope>NUCLEOTIDE SEQUENCE [LARGE SCALE GENOMIC DNA]</scope>
</reference>
<protein>
    <submittedName>
        <fullName evidence="1">Uncharacterized protein</fullName>
    </submittedName>
</protein>
<proteinExistence type="predicted"/>
<name>A0A4Y2I1B8_ARAVE</name>
<evidence type="ECO:0000313" key="1">
    <source>
        <dbReference type="EMBL" id="GBM71567.1"/>
    </source>
</evidence>
<dbReference type="AlphaFoldDB" id="A0A4Y2I1B8"/>
<organism evidence="1 2">
    <name type="scientific">Araneus ventricosus</name>
    <name type="common">Orbweaver spider</name>
    <name type="synonym">Epeira ventricosa</name>
    <dbReference type="NCBI Taxonomy" id="182803"/>
    <lineage>
        <taxon>Eukaryota</taxon>
        <taxon>Metazoa</taxon>
        <taxon>Ecdysozoa</taxon>
        <taxon>Arthropoda</taxon>
        <taxon>Chelicerata</taxon>
        <taxon>Arachnida</taxon>
        <taxon>Araneae</taxon>
        <taxon>Araneomorphae</taxon>
        <taxon>Entelegynae</taxon>
        <taxon>Araneoidea</taxon>
        <taxon>Araneidae</taxon>
        <taxon>Araneus</taxon>
    </lineage>
</organism>
<sequence>MGRAPSLWYQSKVSFMLKRVHRPTVVITFAPGRASSFYLSDNQATDTIVQKLYEVHNHLLQVTEYAVGDMDACRSAADDKAINPDKHYSSLLELGFSCTISSTVSSMSGVRTVRSRLSEKNPYLITSGAGVQ</sequence>
<gene>
    <name evidence="1" type="ORF">AVEN_82960_1</name>
</gene>
<keyword evidence="2" id="KW-1185">Reference proteome</keyword>
<accession>A0A4Y2I1B8</accession>
<comment type="caution">
    <text evidence="1">The sequence shown here is derived from an EMBL/GenBank/DDBJ whole genome shotgun (WGS) entry which is preliminary data.</text>
</comment>